<evidence type="ECO:0000313" key="2">
    <source>
        <dbReference type="EMBL" id="CAL1705880.1"/>
    </source>
</evidence>
<feature type="compositionally biased region" description="Low complexity" evidence="1">
    <location>
        <begin position="39"/>
        <end position="53"/>
    </location>
</feature>
<evidence type="ECO:0000313" key="3">
    <source>
        <dbReference type="Proteomes" id="UP001497453"/>
    </source>
</evidence>
<feature type="compositionally biased region" description="Basic residues" evidence="1">
    <location>
        <begin position="870"/>
        <end position="879"/>
    </location>
</feature>
<sequence>MTCPSSFRPSSMAYNLTLPYKYRRKSLTADDADITNRVPGLSSGGSSCSSSPIASSAILSSRNADSPTEYAPSEDEIWSDARYMGYASRVPFQHKRYDRRYAQAMPYLSRQTTPCVHHQYDTSILSDDDHDLHLADSDEDDEDGSSLFYSTPRRRISFCTSAERDQPYVRPPPKPAATSRKSFLQPDNDSFPSSSPTSRLSTSPMLPPSSPPIPPSSPFTMSLASSPGRSLSPTLSIKRSVSPEKLRDVQTELTISPPVTRRGRVSIESLLSPEPPQPSRSGNAARGMTVERSFETRLLSVSSPSPSPFSRSTSCATINRHVTPALSLQSSTKTARRSATPPSVLHPHVVHKRSATPHQEGVLIRPATPVSTAKPAGIRTSGCPLSPSPTLITDLASKRVSTSGSVSVLTSVSGLEPTSIAVSVTSTSSPVPAVSVPLVATLEDDDERLASHDSSGRTMQLPASIPIAIPNVSSQSHSETEQMDESALPEAVVETEGTVPSAQIGCDPSEDAPISTCPIEDYTSPAVHISASSPSLDRDASVDRAEANVADVERVGGDLDMVDDSEPIASFTEPTSTTPTGVPDLEISSTPTTATLLTSADPVPSDVISPTQASNDGVAENVIVNVDETKNVVVEARAIEVDVGVVRLKSISRCSSKEREVIVRDVEMDEVSQINDALISSTYDDMDIVVDDEPALTSAPECKESTSRYTSPVAFSLTRHLTDEQPTASTSTLPTFPSAIPRTPVKASRASSSFSRASSPAALSSPLSPLLSSLEDEVGEDDVPPKKRKGKKAGNEEKRQTKRVRTSAPEKKIRRKKSLTVDMTTSEDERRAVEMKPKMTRKSTIVLSDDEDGLVQVAGVSDPDVDSRKPVKKRGRKKKEVQLDDKHASLLPEEPKLKRKPGRPRKNPLPEPSTTSHSHSASHRMSVACHSPYSPFLSKSPSKLDLAPGLTILDLLPFKAPLPLDELQGMLIETLATSRASSLPPSVVYSSLMDARPALRDVTLVRQDPPVSEPESLSRGMLKQKTNDDGEAEGEDAVENLKREEKVEEKMGRKEWMVLIEGMFEEGRARCGMFGKVESSFKDRCFIASYLIRFVISPGLYCSFPICYHCCALLHLYVRFGLVATI</sequence>
<dbReference type="EMBL" id="OZ037947">
    <property type="protein sequence ID" value="CAL1705880.1"/>
    <property type="molecule type" value="Genomic_DNA"/>
</dbReference>
<feature type="compositionally biased region" description="Polar residues" evidence="1">
    <location>
        <begin position="724"/>
        <end position="735"/>
    </location>
</feature>
<feature type="region of interest" description="Disordered" evidence="1">
    <location>
        <begin position="160"/>
        <end position="245"/>
    </location>
</feature>
<reference evidence="3" key="1">
    <citation type="submission" date="2024-04" db="EMBL/GenBank/DDBJ databases">
        <authorList>
            <person name="Shaw F."/>
            <person name="Minotto A."/>
        </authorList>
    </citation>
    <scope>NUCLEOTIDE SEQUENCE [LARGE SCALE GENOMIC DNA]</scope>
</reference>
<feature type="region of interest" description="Disordered" evidence="1">
    <location>
        <begin position="1008"/>
        <end position="1039"/>
    </location>
</feature>
<name>A0ABP1DDG3_9APHY</name>
<feature type="compositionally biased region" description="Polar residues" evidence="1">
    <location>
        <begin position="179"/>
        <end position="188"/>
    </location>
</feature>
<protein>
    <submittedName>
        <fullName evidence="2">Uncharacterized protein</fullName>
    </submittedName>
</protein>
<feature type="compositionally biased region" description="Basic and acidic residues" evidence="1">
    <location>
        <begin position="827"/>
        <end position="837"/>
    </location>
</feature>
<feature type="compositionally biased region" description="Low complexity" evidence="1">
    <location>
        <begin position="190"/>
        <end position="204"/>
    </location>
</feature>
<feature type="compositionally biased region" description="Basic and acidic residues" evidence="1">
    <location>
        <begin position="880"/>
        <end position="896"/>
    </location>
</feature>
<organism evidence="2 3">
    <name type="scientific">Somion occarium</name>
    <dbReference type="NCBI Taxonomy" id="3059160"/>
    <lineage>
        <taxon>Eukaryota</taxon>
        <taxon>Fungi</taxon>
        <taxon>Dikarya</taxon>
        <taxon>Basidiomycota</taxon>
        <taxon>Agaricomycotina</taxon>
        <taxon>Agaricomycetes</taxon>
        <taxon>Polyporales</taxon>
        <taxon>Cerrenaceae</taxon>
        <taxon>Somion</taxon>
    </lineage>
</organism>
<gene>
    <name evidence="2" type="ORF">GFSPODELE1_LOCUS5630</name>
</gene>
<feature type="region of interest" description="Disordered" evidence="1">
    <location>
        <begin position="775"/>
        <end position="924"/>
    </location>
</feature>
<feature type="compositionally biased region" description="Polar residues" evidence="1">
    <location>
        <begin position="223"/>
        <end position="239"/>
    </location>
</feature>
<feature type="compositionally biased region" description="Basic residues" evidence="1">
    <location>
        <begin position="897"/>
        <end position="906"/>
    </location>
</feature>
<feature type="compositionally biased region" description="Acidic residues" evidence="1">
    <location>
        <begin position="1029"/>
        <end position="1038"/>
    </location>
</feature>
<feature type="region of interest" description="Disordered" evidence="1">
    <location>
        <begin position="720"/>
        <end position="744"/>
    </location>
</feature>
<evidence type="ECO:0000256" key="1">
    <source>
        <dbReference type="SAM" id="MobiDB-lite"/>
    </source>
</evidence>
<proteinExistence type="predicted"/>
<keyword evidence="3" id="KW-1185">Reference proteome</keyword>
<feature type="compositionally biased region" description="Pro residues" evidence="1">
    <location>
        <begin position="205"/>
        <end position="217"/>
    </location>
</feature>
<feature type="region of interest" description="Disordered" evidence="1">
    <location>
        <begin position="29"/>
        <end position="53"/>
    </location>
</feature>
<dbReference type="Proteomes" id="UP001497453">
    <property type="component" value="Chromosome 4"/>
</dbReference>
<accession>A0ABP1DDG3</accession>